<accession>A0A9X9LW75</accession>
<gene>
    <name evidence="1" type="ORF">BN2614_LOCUS1</name>
</gene>
<name>A0A9X9LW75_GULGU</name>
<reference evidence="1 2" key="1">
    <citation type="submission" date="2018-10" db="EMBL/GenBank/DDBJ databases">
        <authorList>
            <person name="Ekblom R."/>
            <person name="Jareborg N."/>
        </authorList>
    </citation>
    <scope>NUCLEOTIDE SEQUENCE [LARGE SCALE GENOMIC DNA]</scope>
    <source>
        <tissue evidence="1">Muscle</tissue>
    </source>
</reference>
<dbReference type="EMBL" id="CYRY02023176">
    <property type="protein sequence ID" value="VCW97827.1"/>
    <property type="molecule type" value="Genomic_DNA"/>
</dbReference>
<comment type="caution">
    <text evidence="1">The sequence shown here is derived from an EMBL/GenBank/DDBJ whole genome shotgun (WGS) entry which is preliminary data.</text>
</comment>
<keyword evidence="2" id="KW-1185">Reference proteome</keyword>
<sequence length="43" mass="4834">MKDILSDCKVGPHEGTSLQFLILCIMQSGPQLSNFQILEEKIK</sequence>
<evidence type="ECO:0000313" key="2">
    <source>
        <dbReference type="Proteomes" id="UP000269945"/>
    </source>
</evidence>
<organism evidence="1 2">
    <name type="scientific">Gulo gulo</name>
    <name type="common">Wolverine</name>
    <name type="synonym">Gluton</name>
    <dbReference type="NCBI Taxonomy" id="48420"/>
    <lineage>
        <taxon>Eukaryota</taxon>
        <taxon>Metazoa</taxon>
        <taxon>Chordata</taxon>
        <taxon>Craniata</taxon>
        <taxon>Vertebrata</taxon>
        <taxon>Euteleostomi</taxon>
        <taxon>Mammalia</taxon>
        <taxon>Eutheria</taxon>
        <taxon>Laurasiatheria</taxon>
        <taxon>Carnivora</taxon>
        <taxon>Caniformia</taxon>
        <taxon>Musteloidea</taxon>
        <taxon>Mustelidae</taxon>
        <taxon>Guloninae</taxon>
        <taxon>Gulo</taxon>
    </lineage>
</organism>
<evidence type="ECO:0000313" key="1">
    <source>
        <dbReference type="EMBL" id="VCW97827.1"/>
    </source>
</evidence>
<dbReference type="AlphaFoldDB" id="A0A9X9LW75"/>
<protein>
    <submittedName>
        <fullName evidence="1">Uncharacterized protein</fullName>
    </submittedName>
</protein>
<dbReference type="Proteomes" id="UP000269945">
    <property type="component" value="Unassembled WGS sequence"/>
</dbReference>
<proteinExistence type="predicted"/>